<proteinExistence type="predicted"/>
<dbReference type="Gene3D" id="3.40.50.2000">
    <property type="entry name" value="Glycogen Phosphorylase B"/>
    <property type="match status" value="2"/>
</dbReference>
<dbReference type="OrthoDB" id="5835829at2759"/>
<dbReference type="PANTHER" id="PTHR48045:SF34">
    <property type="entry name" value="ISOFLAVONE 7-O-GLUCOSYLTRANSFERASE 1-LIKE"/>
    <property type="match status" value="1"/>
</dbReference>
<dbReference type="SUPFAM" id="SSF53756">
    <property type="entry name" value="UDP-Glycosyltransferase/glycogen phosphorylase"/>
    <property type="match status" value="1"/>
</dbReference>
<dbReference type="PANTHER" id="PTHR48045">
    <property type="entry name" value="UDP-GLYCOSYLTRANSFERASE 72B1"/>
    <property type="match status" value="1"/>
</dbReference>
<dbReference type="GO" id="GO:0008194">
    <property type="term" value="F:UDP-glycosyltransferase activity"/>
    <property type="evidence" value="ECO:0007669"/>
    <property type="project" value="InterPro"/>
</dbReference>
<dbReference type="AlphaFoldDB" id="A0A1Y2J2J7"/>
<dbReference type="CDD" id="cd03784">
    <property type="entry name" value="GT1_Gtf-like"/>
    <property type="match status" value="1"/>
</dbReference>
<accession>A0A1Y2J2J7</accession>
<gene>
    <name evidence="2" type="ORF">PYCCODRAFT_1422291</name>
</gene>
<keyword evidence="1 2" id="KW-0808">Transferase</keyword>
<keyword evidence="3" id="KW-1185">Reference proteome</keyword>
<sequence>MTAENAKHIVLVPMIMWGHARPMCTLAARLVKLRDVVVTMFMSGAFAERVRAEIGKDFEPGEAAFLARITLVPLHQSNSPFDSASYEADFLDVWARFMGGEPLSGYAADGTPRAVDPSEKDRLSGAIIDMFAIRAFSALHGLKQKGGMKVFTWYPSTASSLFFWFGEDRVARAQELAARTHVSFNAAAHELMIVSKGELIESPCLPPMYDYEYHPQTVDFPPDFAGSVLIHVNRCLREADGMITIDAAEYHPPTAAVVRAWFAPRPAYYAGPLVPRSARALEGDGAPAEAEAELTRFLDARLESHGVKSVMLISYGSMFWPADSAKVGAVLDVLMDEGIPFVLSRCSPRSSIPDETARRLEAYGAAFVSKWVPQQAVLAHPATGWCLTHAGHNSVLECIIANVPMILWPIDADQTPNAIHLAEELRIAYELVEVRHGAGLGTVFRTGKRPRGTVKAVREEVRAVLARAQGRDGKEMRRRLGVVRERLCEAWEAGGVARREMEMFIDNL</sequence>
<reference evidence="2 3" key="1">
    <citation type="journal article" date="2015" name="Biotechnol. Biofuels">
        <title>Enhanced degradation of softwood versus hardwood by the white-rot fungus Pycnoporus coccineus.</title>
        <authorList>
            <person name="Couturier M."/>
            <person name="Navarro D."/>
            <person name="Chevret D."/>
            <person name="Henrissat B."/>
            <person name="Piumi F."/>
            <person name="Ruiz-Duenas F.J."/>
            <person name="Martinez A.T."/>
            <person name="Grigoriev I.V."/>
            <person name="Riley R."/>
            <person name="Lipzen A."/>
            <person name="Berrin J.G."/>
            <person name="Master E.R."/>
            <person name="Rosso M.N."/>
        </authorList>
    </citation>
    <scope>NUCLEOTIDE SEQUENCE [LARGE SCALE GENOMIC DNA]</scope>
    <source>
        <strain evidence="2 3">BRFM310</strain>
    </source>
</reference>
<dbReference type="InterPro" id="IPR002213">
    <property type="entry name" value="UDP_glucos_trans"/>
</dbReference>
<evidence type="ECO:0000313" key="2">
    <source>
        <dbReference type="EMBL" id="OSD06681.1"/>
    </source>
</evidence>
<evidence type="ECO:0000313" key="3">
    <source>
        <dbReference type="Proteomes" id="UP000193067"/>
    </source>
</evidence>
<dbReference type="Proteomes" id="UP000193067">
    <property type="component" value="Unassembled WGS sequence"/>
</dbReference>
<dbReference type="Pfam" id="PF00201">
    <property type="entry name" value="UDPGT"/>
    <property type="match status" value="1"/>
</dbReference>
<organism evidence="2 3">
    <name type="scientific">Trametes coccinea (strain BRFM310)</name>
    <name type="common">Pycnoporus coccineus</name>
    <dbReference type="NCBI Taxonomy" id="1353009"/>
    <lineage>
        <taxon>Eukaryota</taxon>
        <taxon>Fungi</taxon>
        <taxon>Dikarya</taxon>
        <taxon>Basidiomycota</taxon>
        <taxon>Agaricomycotina</taxon>
        <taxon>Agaricomycetes</taxon>
        <taxon>Polyporales</taxon>
        <taxon>Polyporaceae</taxon>
        <taxon>Trametes</taxon>
    </lineage>
</organism>
<dbReference type="EMBL" id="KZ084089">
    <property type="protein sequence ID" value="OSD06681.1"/>
    <property type="molecule type" value="Genomic_DNA"/>
</dbReference>
<name>A0A1Y2J2J7_TRAC3</name>
<protein>
    <submittedName>
        <fullName evidence="2">Glycosyltransferase family 1 protein</fullName>
    </submittedName>
</protein>
<evidence type="ECO:0000256" key="1">
    <source>
        <dbReference type="ARBA" id="ARBA00022679"/>
    </source>
</evidence>